<dbReference type="InterPro" id="IPR036372">
    <property type="entry name" value="BEACH_dom_sf"/>
</dbReference>
<keyword evidence="2" id="KW-0677">Repeat</keyword>
<dbReference type="Pfam" id="PF20425">
    <property type="entry name" value="Neurobeachin"/>
    <property type="match status" value="1"/>
</dbReference>
<evidence type="ECO:0000256" key="2">
    <source>
        <dbReference type="ARBA" id="ARBA00022737"/>
    </source>
</evidence>
<dbReference type="InterPro" id="IPR031570">
    <property type="entry name" value="NBEA/BDCP_DUF4704"/>
</dbReference>
<dbReference type="InterPro" id="IPR050865">
    <property type="entry name" value="BEACH_Domain"/>
</dbReference>
<keyword evidence="8" id="KW-1185">Reference proteome</keyword>
<dbReference type="Gene3D" id="2.130.10.10">
    <property type="entry name" value="YVTN repeat-like/Quinoprotein amine dehydrogenase"/>
    <property type="match status" value="2"/>
</dbReference>
<dbReference type="SUPFAM" id="SSF50978">
    <property type="entry name" value="WD40 repeat-like"/>
    <property type="match status" value="1"/>
</dbReference>
<proteinExistence type="predicted"/>
<dbReference type="CDD" id="cd06071">
    <property type="entry name" value="Beach"/>
    <property type="match status" value="1"/>
</dbReference>
<evidence type="ECO:0000313" key="7">
    <source>
        <dbReference type="EMBL" id="OQR84604.1"/>
    </source>
</evidence>
<dbReference type="GO" id="GO:0005829">
    <property type="term" value="C:cytosol"/>
    <property type="evidence" value="ECO:0007669"/>
    <property type="project" value="TreeGrafter"/>
</dbReference>
<dbReference type="SMART" id="SM00320">
    <property type="entry name" value="WD40"/>
    <property type="match status" value="4"/>
</dbReference>
<evidence type="ECO:0000259" key="5">
    <source>
        <dbReference type="PROSITE" id="PS50197"/>
    </source>
</evidence>
<dbReference type="PANTHER" id="PTHR13743:SF112">
    <property type="entry name" value="BEACH DOMAIN-CONTAINING PROTEIN"/>
    <property type="match status" value="1"/>
</dbReference>
<reference evidence="7 8" key="1">
    <citation type="journal article" date="2014" name="Genome Biol. Evol.">
        <title>The secreted proteins of Achlya hypogyna and Thraustotheca clavata identify the ancestral oomycete secretome and reveal gene acquisitions by horizontal gene transfer.</title>
        <authorList>
            <person name="Misner I."/>
            <person name="Blouin N."/>
            <person name="Leonard G."/>
            <person name="Richards T.A."/>
            <person name="Lane C.E."/>
        </authorList>
    </citation>
    <scope>NUCLEOTIDE SEQUENCE [LARGE SCALE GENOMIC DNA]</scope>
    <source>
        <strain evidence="7 8">ATCC 48635</strain>
    </source>
</reference>
<dbReference type="PROSITE" id="PS51783">
    <property type="entry name" value="PH_BEACH"/>
    <property type="match status" value="1"/>
</dbReference>
<feature type="repeat" description="WD" evidence="3">
    <location>
        <begin position="2807"/>
        <end position="2838"/>
    </location>
</feature>
<dbReference type="InterPro" id="IPR015943">
    <property type="entry name" value="WD40/YVTN_repeat-like_dom_sf"/>
</dbReference>
<dbReference type="InterPro" id="IPR036322">
    <property type="entry name" value="WD40_repeat_dom_sf"/>
</dbReference>
<dbReference type="Proteomes" id="UP000243579">
    <property type="component" value="Unassembled WGS sequence"/>
</dbReference>
<dbReference type="Pfam" id="PF15787">
    <property type="entry name" value="DUF4704"/>
    <property type="match status" value="1"/>
</dbReference>
<dbReference type="GO" id="GO:0008104">
    <property type="term" value="P:intracellular protein localization"/>
    <property type="evidence" value="ECO:0007669"/>
    <property type="project" value="TreeGrafter"/>
</dbReference>
<feature type="domain" description="BEACH" evidence="5">
    <location>
        <begin position="2361"/>
        <end position="2674"/>
    </location>
</feature>
<accession>A0A1V9YFS3</accession>
<dbReference type="Gene3D" id="1.25.10.10">
    <property type="entry name" value="Leucine-rich Repeat Variant"/>
    <property type="match status" value="1"/>
</dbReference>
<dbReference type="Gene3D" id="2.30.29.30">
    <property type="entry name" value="Pleckstrin-homology domain (PH domain)/Phosphotyrosine-binding domain (PTB)"/>
    <property type="match status" value="1"/>
</dbReference>
<dbReference type="SMART" id="SM01026">
    <property type="entry name" value="Beach"/>
    <property type="match status" value="1"/>
</dbReference>
<dbReference type="Gene3D" id="1.10.1540.10">
    <property type="entry name" value="BEACH domain"/>
    <property type="match status" value="1"/>
</dbReference>
<evidence type="ECO:0000256" key="4">
    <source>
        <dbReference type="SAM" id="MobiDB-lite"/>
    </source>
</evidence>
<dbReference type="InterPro" id="IPR001680">
    <property type="entry name" value="WD40_rpt"/>
</dbReference>
<dbReference type="PROSITE" id="PS50082">
    <property type="entry name" value="WD_REPEATS_2"/>
    <property type="match status" value="2"/>
</dbReference>
<evidence type="ECO:0008006" key="9">
    <source>
        <dbReference type="Google" id="ProtNLM"/>
    </source>
</evidence>
<sequence>MDVPPDEDSIVGDVLRHNLMGFELVHSAKFSISDVMEAPPSVSRSFDSGSISSGFDETTPDGRRVAFAALWERYSHLALLPSSARPEDDMDCFLNEIEGLQLTYRESFVMSAGDWPLGALEIVVDQAKTAIDALRLDQLAAPLRIVSKAVRWKRNQAHLLRTSTLNLFFEPMATLVHTYLVAATADMSLLQDVLGSWTMLLEVCFVGSTSQWKYWADVDLAIPDGPLVAAQPPSSLTRPCTSTLDTCLAALDAVNHEWTDYFFDSKKPAPMGFLSCIYHTLPGLEGFAAPAIESVLTVLQATRAFDVATRGAGFSTWIPRQLELLEFLGAILCVRRSNGGAVPTSLLPRLFDLLLLDARLPGSPPLLAQETLLASLVIRVGLEVCASLGTWLVLAEKLSLVGSTIRWIQDVTFQLAVADAGVTPERRPTWALTQHAAVLPSAQPATDRLVCYGCQHHRDRWRTIGLAVSCPPRGAPGRAFHQANLCYRALFDTLYIAYASPAVRFLDVDRPVDLALSPVAAFLEHTIVAALDLSRAARRHATGVAVELHAACFLRHAFQLHPQSTAVPRALLSADAWPYLWYHPALFATLSSSFSEPQGARLGDIAVVVADVADASAADPAPRGSLVLLHAVVADTLLLIVHALPEKARHLNLLLDDVVARREDPWFIFSMAAVLDQLALTEGSAFDAFFLGHFTRLVSVLGPAETAAARAARLAVLRLLQGFVTAPRAVTMLREALAPPAELVPALYQLLHDPPSVGLVLDMLPLLLDAALVLLFDAPVPKLQEAQRDVLYAQLFQLFAQSLSELISSSREGVGGTVRALVAVLGRLLATTSHRHHTQVLLRDCGIFVHLTNLLHSRHYVGTPVHADVVRSVGTVLTLLLTGNRESKAEFRQLLGATVDDHERAAYEPLVHVVLAAEATPSLATMDMLWTMMVDADAAGLRIHNPDAVPVLWSLLRHCTRPVQDSVVGRFLTLFSADALFAVLNRAMCCYVQPATLDQIMDLLEAGVAAPGLLDVMVEIGQHSIGAKQLKRLFRLLQRPAMGPLAAPLVAALGRMAAPRRSGPSRFFFLDGVQSGLAVAANFTFPTRGWTFHTWLRLEECPSRAKHTLLSIRDGRQRGYHLYVQAGVLCYALPDTVVATPTALAPHRWYCVSFAHTAGSFRARSEALLCLDGTIVWRADVPALDFGPGPVASCHVGCDAGATAMGRMRLGAVFLFKKALAPESLGQLHRLGPDIQLARPDPLLEDVAWSYNASVWEGQFFFDCSAHVHEAAPLALAARRLDGTYHVYTRRLVDVLDCLGGLAVVFPLLAQFDFAPGTDLTANMLALLGALQRDHVANQRLLDGGHGVRVIAYLLGRMAPHHRTCAVLDTMRALLVDTGVSRSFQSLVLKHWLGNFHLWAFAALDVQLHAVATLRWVVDRPELPWNSHLTVRKLLDDLRLHYWFTPPTAIWASEGAGVEALLSPSRFETGAAFNSKEWCHPETHTPVAAHLSAADCHRVRGALLELLEAVVRAKPAIEPADVAALLGFLAFSGDDVQKRDGLRLLHVLLAAPMGPELAALAEREVRKQVNTPDANLHPHYRITPWSGFGAPLGAPDAVVALVLGRPRLTGDLKLLGLSVLVQLLSMQQAWPSAPRPHSVSLPTTVLATALAFKPRLATSHTELRFESHLRRLSSYSFSEPSDDARSDSSDGGDTDDDADDSLASVYVCCALVHGVPRDCADSAVHLLWAALAEDRRRFLVPALFAAMNSASRPVCLSVFRGLLADAALLRFVGSHRVHRSWIGHLQSCGADADKQIVLEVIVAWSAHCVASAPHGWRTALRFVALLEAAGVDREWRGRYQSQLLHRLRCLDQPSTVAGKGSKWQYLSSDPSDADRQHWFVLHANMWHLVFVVEDELFRAAPASWATIVTALVELLQRLEMLHWVTFPVEVDATDYPWMGRKGGVVRAVLRLLLPRPDAVIVPADLIQTYVLHEQFPHARQDLTRYVLRALAVAVELCHLDVGATLRALTVELARRHRPLLQLRFFDLQAPVALTPTSEPLLAWLQEALQLPTLTWEAWKSIVPPVDTSETDDLWAADMVAERQKIVAAETLADVHLELLTQLCHRHRYGSETMEHILTNSMQWERSVWKYSSDAYEKQLLHASHTWQRILRSLTNERASWGYDGTDVAPAGAQWKLDGCENARRERCKLKRYYAQLQAPTASTEVPAVVSQTDAQLSLATELLQAKALAAYNEDFYQKLKLRDEAAEPTVVTLEGKDPGERIATFECGWVAKTTRTSCHLHLYPQYLGLVVDATKKQTKLPLAALTQVEFRQYQFRPTALECFFRDGATVFLSFADKKTCGLLHQTLRYMQPPGLRPSLGRTPRARFEHSSATQLWIERKLSNFDYLMHLNTIAGRTYNDLAQYPVFPWVLADYTSETLDLTKPSTFRDLSRPIGVQQDASLAFFTERYKVLDMEYQRSLQAPPMDDDMPQLPPFHYGTHYSCSAFVIGFLLRLQPFTTYHLQLQGGKLDHADRLFHSVEAAYRSCTSNPSDVRELIPEFYCLPEFLLNTNGIALGVKQNGDVVDDVVLPPWAKGSAHEFIRLHRLALESDYVSAHLHHWIDLVFGFKQRPPLFGGTAHAVDACNVYFHLTYDGAVDLDKLQTTDPQLYATTLRQMDCFGQTPSQLLFRPHPARMPATDCVLPIVHVQRWVGHPRQPMGRSRRPILCLAVDDDAVVAIDATRGLALHRWKALPPDHEPPFTLAPAPSVAQSLGVPFATHAVTTYAESALALSGNLFAVARKYVFSCGHWDHSIKATPLEGGGDVQSVRQHHDVATCIAVSEDARVLVTGASDNTVMVWPLLWRDKSCEVRKAPSSVLYGHDDGITSVAVSSDFNLVLSASRDGTVIVHTLSNGRYIRSLRPGGHRQCRLSYVGLSKHGSIVTYCDTTSTLYRYSINGDCLASAAVDQKAQAFALTSDGDAILVGGRGQYITVYRLHDLEVQRVVDGSDDRRDFRGFQSPIHALCFSPDEMHLLVGLGNGDVCVFTPDAQYLRDRLQTKLTALGF</sequence>
<comment type="caution">
    <text evidence="7">The sequence shown here is derived from an EMBL/GenBank/DDBJ whole genome shotgun (WGS) entry which is preliminary data.</text>
</comment>
<evidence type="ECO:0000256" key="3">
    <source>
        <dbReference type="PROSITE-ProRule" id="PRU00221"/>
    </source>
</evidence>
<feature type="domain" description="BEACH-type PH" evidence="6">
    <location>
        <begin position="2237"/>
        <end position="2348"/>
    </location>
</feature>
<dbReference type="OrthoDB" id="26681at2759"/>
<dbReference type="GO" id="GO:0019901">
    <property type="term" value="F:protein kinase binding"/>
    <property type="evidence" value="ECO:0007669"/>
    <property type="project" value="TreeGrafter"/>
</dbReference>
<dbReference type="InterPro" id="IPR011993">
    <property type="entry name" value="PH-like_dom_sf"/>
</dbReference>
<dbReference type="Pfam" id="PF02138">
    <property type="entry name" value="Beach"/>
    <property type="match status" value="1"/>
</dbReference>
<keyword evidence="1 3" id="KW-0853">WD repeat</keyword>
<dbReference type="PROSITE" id="PS50197">
    <property type="entry name" value="BEACH"/>
    <property type="match status" value="1"/>
</dbReference>
<feature type="region of interest" description="Disordered" evidence="4">
    <location>
        <begin position="1676"/>
        <end position="1696"/>
    </location>
</feature>
<dbReference type="STRING" id="1202772.A0A1V9YFS3"/>
<organism evidence="7 8">
    <name type="scientific">Achlya hypogyna</name>
    <name type="common">Oomycete</name>
    <name type="synonym">Protoachlya hypogyna</name>
    <dbReference type="NCBI Taxonomy" id="1202772"/>
    <lineage>
        <taxon>Eukaryota</taxon>
        <taxon>Sar</taxon>
        <taxon>Stramenopiles</taxon>
        <taxon>Oomycota</taxon>
        <taxon>Saprolegniomycetes</taxon>
        <taxon>Saprolegniales</taxon>
        <taxon>Achlyaceae</taxon>
        <taxon>Achlya</taxon>
    </lineage>
</organism>
<dbReference type="SUPFAM" id="SSF81837">
    <property type="entry name" value="BEACH domain"/>
    <property type="match status" value="1"/>
</dbReference>
<name>A0A1V9YFS3_ACHHY</name>
<dbReference type="FunFam" id="1.10.1540.10:FF:000001">
    <property type="entry name" value="neurobeachin isoform X1"/>
    <property type="match status" value="1"/>
</dbReference>
<dbReference type="Pfam" id="PF20426">
    <property type="entry name" value="NBCH_WD40"/>
    <property type="match status" value="1"/>
</dbReference>
<evidence type="ECO:0000313" key="8">
    <source>
        <dbReference type="Proteomes" id="UP000243579"/>
    </source>
</evidence>
<dbReference type="GO" id="GO:0016020">
    <property type="term" value="C:membrane"/>
    <property type="evidence" value="ECO:0007669"/>
    <property type="project" value="TreeGrafter"/>
</dbReference>
<dbReference type="SUPFAM" id="SSF50729">
    <property type="entry name" value="PH domain-like"/>
    <property type="match status" value="1"/>
</dbReference>
<dbReference type="PROSITE" id="PS50294">
    <property type="entry name" value="WD_REPEATS_REGION"/>
    <property type="match status" value="1"/>
</dbReference>
<dbReference type="InterPro" id="IPR011989">
    <property type="entry name" value="ARM-like"/>
</dbReference>
<dbReference type="Pfam" id="PF14844">
    <property type="entry name" value="PH_BEACH"/>
    <property type="match status" value="1"/>
</dbReference>
<dbReference type="InterPro" id="IPR023362">
    <property type="entry name" value="PH-BEACH_dom"/>
</dbReference>
<evidence type="ECO:0000256" key="1">
    <source>
        <dbReference type="ARBA" id="ARBA00022574"/>
    </source>
</evidence>
<dbReference type="InterPro" id="IPR046852">
    <property type="entry name" value="Neurobeachin_a-sol"/>
</dbReference>
<dbReference type="InterPro" id="IPR000409">
    <property type="entry name" value="BEACH_dom"/>
</dbReference>
<dbReference type="PANTHER" id="PTHR13743">
    <property type="entry name" value="BEIGE/BEACH-RELATED"/>
    <property type="match status" value="1"/>
</dbReference>
<evidence type="ECO:0000259" key="6">
    <source>
        <dbReference type="PROSITE" id="PS51783"/>
    </source>
</evidence>
<dbReference type="InterPro" id="IPR013320">
    <property type="entry name" value="ConA-like_dom_sf"/>
</dbReference>
<dbReference type="SUPFAM" id="SSF49899">
    <property type="entry name" value="Concanavalin A-like lectins/glucanases"/>
    <property type="match status" value="1"/>
</dbReference>
<dbReference type="EMBL" id="JNBR01001844">
    <property type="protein sequence ID" value="OQR84604.1"/>
    <property type="molecule type" value="Genomic_DNA"/>
</dbReference>
<feature type="repeat" description="WD" evidence="3">
    <location>
        <begin position="2857"/>
        <end position="2898"/>
    </location>
</feature>
<dbReference type="InterPro" id="IPR046851">
    <property type="entry name" value="NBCH_WD40"/>
</dbReference>
<protein>
    <recommendedName>
        <fullName evidence="9">BEACH domain-containing protein</fullName>
    </recommendedName>
</protein>
<gene>
    <name evidence="7" type="ORF">ACHHYP_13143</name>
</gene>